<dbReference type="GO" id="GO:0045910">
    <property type="term" value="P:negative regulation of DNA recombination"/>
    <property type="evidence" value="ECO:0007669"/>
    <property type="project" value="Ensembl"/>
</dbReference>
<dbReference type="SUPFAM" id="SSF47819">
    <property type="entry name" value="HRDC-like"/>
    <property type="match status" value="1"/>
</dbReference>
<evidence type="ECO:0000256" key="20">
    <source>
        <dbReference type="SAM" id="MobiDB-lite"/>
    </source>
</evidence>
<dbReference type="ExpressionAtlas" id="E9PZ97">
    <property type="expression patterns" value="baseline and differential"/>
</dbReference>
<feature type="domain" description="Helicase ATP-binding" evidence="22">
    <location>
        <begin position="687"/>
        <end position="862"/>
    </location>
</feature>
<dbReference type="jPOST" id="E9PZ97"/>
<dbReference type="InterPro" id="IPR014001">
    <property type="entry name" value="Helicase_ATP-bd"/>
</dbReference>
<dbReference type="GO" id="GO:0005829">
    <property type="term" value="C:cytosol"/>
    <property type="evidence" value="ECO:0007669"/>
    <property type="project" value="Ensembl"/>
</dbReference>
<dbReference type="GO" id="GO:0072711">
    <property type="term" value="P:cellular response to hydroxyurea"/>
    <property type="evidence" value="ECO:0007669"/>
    <property type="project" value="Ensembl"/>
</dbReference>
<dbReference type="GO" id="GO:0000405">
    <property type="term" value="F:bubble DNA binding"/>
    <property type="evidence" value="ECO:0007669"/>
    <property type="project" value="Ensembl"/>
</dbReference>
<dbReference type="PeptideAtlas" id="E9PZ97"/>
<dbReference type="ProteomicsDB" id="369198"/>
<reference evidence="29" key="2">
    <citation type="journal article" date="2010" name="Cell">
        <title>A tissue-specific atlas of mouse protein phosphorylation and expression.</title>
        <authorList>
            <person name="Huttlin E.L."/>
            <person name="Jedrychowski M.P."/>
            <person name="Elias J.E."/>
            <person name="Goswami T."/>
            <person name="Rad R."/>
            <person name="Beausoleil S.A."/>
            <person name="Villen J."/>
            <person name="Haas W."/>
            <person name="Sowa M.E."/>
            <person name="Gygi S.P."/>
        </authorList>
    </citation>
    <scope>IDENTIFICATION BY MASS SPECTROMETRY [LARGE SCALE ANALYSIS]</scope>
</reference>
<evidence type="ECO:0000259" key="21">
    <source>
        <dbReference type="PROSITE" id="PS50967"/>
    </source>
</evidence>
<evidence type="ECO:0000256" key="18">
    <source>
        <dbReference type="ARBA" id="ARBA00044542"/>
    </source>
</evidence>
<dbReference type="Gene3D" id="1.10.150.80">
    <property type="entry name" value="HRDC domain"/>
    <property type="match status" value="1"/>
</dbReference>
<evidence type="ECO:0000256" key="6">
    <source>
        <dbReference type="ARBA" id="ARBA00022741"/>
    </source>
</evidence>
<dbReference type="Pfam" id="PF08072">
    <property type="entry name" value="BDHCT"/>
    <property type="match status" value="1"/>
</dbReference>
<feature type="domain" description="Helicase C-terminal" evidence="23">
    <location>
        <begin position="888"/>
        <end position="1035"/>
    </location>
</feature>
<dbReference type="Ensembl" id="ENSMUST00000170315.3">
    <property type="protein sequence ID" value="ENSMUSP00000127995.2"/>
    <property type="gene ID" value="ENSMUSG00000030528.13"/>
</dbReference>
<dbReference type="PROSITE" id="PS00690">
    <property type="entry name" value="DEAH_ATP_HELICASE"/>
    <property type="match status" value="1"/>
</dbReference>
<dbReference type="InterPro" id="IPR011545">
    <property type="entry name" value="DEAD/DEAH_box_helicase_dom"/>
</dbReference>
<dbReference type="GO" id="GO:0009378">
    <property type="term" value="F:four-way junction helicase activity"/>
    <property type="evidence" value="ECO:0007669"/>
    <property type="project" value="Ensembl"/>
</dbReference>
<dbReference type="GO" id="GO:0000781">
    <property type="term" value="C:chromosome, telomeric region"/>
    <property type="evidence" value="ECO:0007669"/>
    <property type="project" value="Ensembl"/>
</dbReference>
<dbReference type="InterPro" id="IPR004589">
    <property type="entry name" value="DNA_helicase_ATP-dep_RecQ"/>
</dbReference>
<keyword evidence="14" id="KW-0413">Isomerase</keyword>
<dbReference type="SMART" id="SM00487">
    <property type="entry name" value="DEXDc"/>
    <property type="match status" value="1"/>
</dbReference>
<dbReference type="InterPro" id="IPR027417">
    <property type="entry name" value="P-loop_NTPase"/>
</dbReference>
<gene>
    <name evidence="24 25" type="primary">Blm</name>
</gene>
<dbReference type="InterPro" id="IPR010997">
    <property type="entry name" value="HRDC-like_sf"/>
</dbReference>
<keyword evidence="26" id="KW-1185">Reference proteome</keyword>
<sequence>MRIMAAVPLNNLQEQLQRHSARKLNNQPSLSKPKSLGFTFKKKTSEGDVSVTSVSVVKTPALSDKDVNVSEAFSFTESPLHKPKQQAKIEGFFKHFPGRQQSKGTCSEPSLPATVQTAQDTLCTTPKTPTAKKLPVAVFKKLEFSSSADSLSDWADMDDFDMSASDAFASLAKNPATRVSTAQKMKKTKRNFFKPPPRKANAVKTDLTPPSPECLQVDLTKESEEEEEEEEEAEGADCLSRDVICIDNDSASEELTEKDTQESQSLKAHLGAERGDSEKKSHEDEAVFHSVQNTEYFEHNDNDYDIDFVPPSPEEIISTASSSLKCSSMLKDLDDSDKEKGILSTSEELLSKPEEMTTHKSDAGTSKDCDAQQIRIQQQLIHVMEHICKLVDTVPTDELEALNCGTELLQQRNIRRKLLAEAGFNGNDVRLLGSLWRHRPDSLDNTVQGDSCPVGHPNKELNSPYLLSHSPSTEECLPTTTPGKTGFSATPKNLFERPLLNSHLQKSFVSSNWAETPRMENRNESTDFPGSVLTSTTVKAQSKQAASGWNVERHGQASYDIDNFNIDDFDDDDDDDDWENIMHNFPASKSSTATYPPIKEGGPVKSLSERISSAKAKFLPVVSTAQNTNLSESIQNCSDKLAQNLSSKNPKHEHFQSLNFPHTKEMMKIFHKKFGLHNFRTNQLEAINAALLGEDCFILMPTGGGKSLCYQLPACVSPGVTIVISPLRSLIVDQVQKLTSFDIPATYLTGDKTDSEAANIYLQLSKKDPIIKLLYVTPEKVCASNRLISTLENLYERKLLARFVIDEAHCVSQWGHDFRQDYKRMNMLRQKFPSVPVMALTATANPRVQKDILTQLKILRPQVFSMSFNRHNLKYYVLPKKPKKVAFDCLEWIRKHHPYDSGIIYCLSRRECDTMADTLQREGLAALAYHAGLSDSARDEVQHKWINQDNCQVICATIAFGMGIDKPDVRFVIHASLPKSMEGYYQESGRAGRDGEISHCVLFYTYHDVTRLKRLIMMEKDGNYHTKETHVNNLYSMVHYCENITECRRIQLLAYFGEKGFNPDFCKKYPDVSCDNCCKTKDYKTKDVTDDVKNIIRFVQEHSSSPGTRNIGPAGRFTLNMLVDIFLGSKSAKVKSGIFGKGTTYSRHNAERLFKKLILDKILDEDLYINANDQPIAYVMLGTKAHSVLSGHLKVDFMETENSSSIKKQKALVAKVSQREEVVKKCLGELTEVCKLLGKVFGVHYFNIFNTATLKKLAESLSSDPEVLLQIDGVTEDKLEKYGAEVIPVLQKYSEWTVPAEDGSPGARGAPEDTEEEEEEAPVSSHYFANQTRNERKRKKMSATHKPKRRRTSYGGFRAKGGSTTCRKTTSKSKFYGVTGSRSASCASQATSSASRKLGIMAPPKPVNRTFLRPSYAFS</sequence>
<dbReference type="CDD" id="cd18016">
    <property type="entry name" value="DEXHc_RecQ2_BLM"/>
    <property type="match status" value="1"/>
</dbReference>
<keyword evidence="11" id="KW-0067">ATP-binding</keyword>
<dbReference type="GO" id="GO:0061821">
    <property type="term" value="F:telomeric D-loop binding"/>
    <property type="evidence" value="ECO:0007669"/>
    <property type="project" value="Ensembl"/>
</dbReference>
<dbReference type="PhylomeDB" id="E9PZ97"/>
<proteinExistence type="evidence at protein level"/>
<dbReference type="VEuPathDB" id="HostDB:ENSMUSG00000030528"/>
<dbReference type="Antibodypedia" id="704">
    <property type="antibodies" value="501 antibodies from 37 providers"/>
</dbReference>
<dbReference type="RefSeq" id="NP_031576.4">
    <property type="nucleotide sequence ID" value="NM_007550.4"/>
</dbReference>
<dbReference type="GO" id="GO:0072757">
    <property type="term" value="P:cellular response to camptothecin"/>
    <property type="evidence" value="ECO:0007669"/>
    <property type="project" value="Ensembl"/>
</dbReference>
<feature type="compositionally biased region" description="Basic and acidic residues" evidence="20">
    <location>
        <begin position="270"/>
        <end position="284"/>
    </location>
</feature>
<evidence type="ECO:0000256" key="14">
    <source>
        <dbReference type="ARBA" id="ARBA00023235"/>
    </source>
</evidence>
<dbReference type="GO" id="GO:0010165">
    <property type="term" value="P:response to X-ray"/>
    <property type="evidence" value="ECO:0007669"/>
    <property type="project" value="Ensembl"/>
</dbReference>
<dbReference type="InterPro" id="IPR018982">
    <property type="entry name" value="RQC_domain"/>
</dbReference>
<reference evidence="24" key="5">
    <citation type="submission" date="2025-09" db="UniProtKB">
        <authorList>
            <consortium name="Ensembl"/>
        </authorList>
    </citation>
    <scope>IDENTIFICATION</scope>
    <source>
        <strain evidence="24">C57BL/6J</strain>
    </source>
</reference>
<dbReference type="InterPro" id="IPR032437">
    <property type="entry name" value="BLM_N"/>
</dbReference>
<dbReference type="GO" id="GO:0031297">
    <property type="term" value="P:replication fork processing"/>
    <property type="evidence" value="ECO:0007669"/>
    <property type="project" value="Ensembl"/>
</dbReference>
<evidence type="ECO:0000256" key="11">
    <source>
        <dbReference type="ARBA" id="ARBA00022840"/>
    </source>
</evidence>
<keyword evidence="7" id="KW-0227">DNA damage</keyword>
<dbReference type="Pfam" id="PF16202">
    <property type="entry name" value="BLM_N"/>
    <property type="match status" value="1"/>
</dbReference>
<keyword evidence="10" id="KW-0862">Zinc</keyword>
<dbReference type="GO" id="GO:0045893">
    <property type="term" value="P:positive regulation of DNA-templated transcription"/>
    <property type="evidence" value="ECO:0007669"/>
    <property type="project" value="Ensembl"/>
</dbReference>
<keyword evidence="15" id="KW-0539">Nucleus</keyword>
<dbReference type="Pfam" id="PF00270">
    <property type="entry name" value="DEAD"/>
    <property type="match status" value="1"/>
</dbReference>
<dbReference type="GO" id="GO:0071139">
    <property type="term" value="P:resolution of DNA recombination intermediates"/>
    <property type="evidence" value="ECO:0007669"/>
    <property type="project" value="Ensembl"/>
</dbReference>
<evidence type="ECO:0000259" key="23">
    <source>
        <dbReference type="PROSITE" id="PS51194"/>
    </source>
</evidence>
<reference evidence="24" key="4">
    <citation type="submission" date="2025-08" db="UniProtKB">
        <authorList>
            <consortium name="Ensembl"/>
        </authorList>
    </citation>
    <scope>IDENTIFICATION</scope>
    <source>
        <strain evidence="24">C57BL/6J</strain>
    </source>
</reference>
<feature type="region of interest" description="Disordered" evidence="20">
    <location>
        <begin position="1298"/>
        <end position="1408"/>
    </location>
</feature>
<dbReference type="GO" id="GO:0061849">
    <property type="term" value="F:telomeric G-quadruplex DNA binding"/>
    <property type="evidence" value="ECO:0007669"/>
    <property type="project" value="Ensembl"/>
</dbReference>
<dbReference type="GO" id="GO:0000729">
    <property type="term" value="P:DNA double-strand break processing"/>
    <property type="evidence" value="ECO:0007669"/>
    <property type="project" value="Ensembl"/>
</dbReference>
<dbReference type="CDD" id="cd18794">
    <property type="entry name" value="SF2_C_RecQ"/>
    <property type="match status" value="1"/>
</dbReference>
<dbReference type="GO" id="GO:0000800">
    <property type="term" value="C:lateral element"/>
    <property type="evidence" value="ECO:0007669"/>
    <property type="project" value="Ensembl"/>
</dbReference>
<dbReference type="GO" id="GO:0016605">
    <property type="term" value="C:PML body"/>
    <property type="evidence" value="ECO:0007669"/>
    <property type="project" value="Ensembl"/>
</dbReference>
<evidence type="ECO:0000256" key="16">
    <source>
        <dbReference type="ARBA" id="ARBA00034617"/>
    </source>
</evidence>
<dbReference type="GO" id="GO:0000403">
    <property type="term" value="F:Y-form DNA binding"/>
    <property type="evidence" value="ECO:0007669"/>
    <property type="project" value="Ensembl"/>
</dbReference>
<feature type="compositionally biased region" description="Acidic residues" evidence="20">
    <location>
        <begin position="223"/>
        <end position="235"/>
    </location>
</feature>
<accession>E9PZ97</accession>
<evidence type="ECO:0000256" key="8">
    <source>
        <dbReference type="ARBA" id="ARBA00022801"/>
    </source>
</evidence>
<keyword evidence="6" id="KW-0547">Nucleotide-binding</keyword>
<comment type="subcellular location">
    <subcellularLocation>
        <location evidence="2">Nucleus</location>
    </subcellularLocation>
</comment>
<evidence type="ECO:0007829" key="29">
    <source>
        <dbReference type="PubMed" id="21183079"/>
    </source>
</evidence>
<dbReference type="CTD" id="641"/>
<dbReference type="SMART" id="SM00490">
    <property type="entry name" value="HELICc"/>
    <property type="match status" value="1"/>
</dbReference>
<dbReference type="InterPro" id="IPR002121">
    <property type="entry name" value="HRDC_dom"/>
</dbReference>
<dbReference type="GO" id="GO:0008270">
    <property type="term" value="F:zinc ion binding"/>
    <property type="evidence" value="ECO:0007669"/>
    <property type="project" value="Ensembl"/>
</dbReference>
<dbReference type="Pfam" id="PF16124">
    <property type="entry name" value="RecQ_Zn_bind"/>
    <property type="match status" value="1"/>
</dbReference>
<dbReference type="InterPro" id="IPR032439">
    <property type="entry name" value="BDHCT_assoc"/>
</dbReference>
<evidence type="ECO:0007829" key="27">
    <source>
        <dbReference type="PeptideAtlas" id="E9PZ97"/>
    </source>
</evidence>
<dbReference type="InterPro" id="IPR036390">
    <property type="entry name" value="WH_DNA-bd_sf"/>
</dbReference>
<dbReference type="FunFam" id="3.40.50.300:FF:000537">
    <property type="entry name" value="Bloom syndrome RecQ-like helicase"/>
    <property type="match status" value="1"/>
</dbReference>
<evidence type="ECO:0000256" key="3">
    <source>
        <dbReference type="ARBA" id="ARBA00005446"/>
    </source>
</evidence>
<dbReference type="Proteomes" id="UP000000589">
    <property type="component" value="Chromosome 7"/>
</dbReference>
<evidence type="ECO:0000256" key="4">
    <source>
        <dbReference type="ARBA" id="ARBA00022705"/>
    </source>
</evidence>
<dbReference type="GO" id="GO:1905773">
    <property type="term" value="F:8-hydroxy-2'-deoxyguanosine DNA binding"/>
    <property type="evidence" value="ECO:0007669"/>
    <property type="project" value="Ensembl"/>
</dbReference>
<dbReference type="GO" id="GO:0016363">
    <property type="term" value="C:nuclear matrix"/>
    <property type="evidence" value="ECO:0007669"/>
    <property type="project" value="Ensembl"/>
</dbReference>
<feature type="region of interest" description="Disordered" evidence="20">
    <location>
        <begin position="173"/>
        <end position="240"/>
    </location>
</feature>
<dbReference type="Gene3D" id="1.10.10.10">
    <property type="entry name" value="Winged helix-like DNA-binding domain superfamily/Winged helix DNA-binding domain"/>
    <property type="match status" value="1"/>
</dbReference>
<dbReference type="PROSITE" id="PS50967">
    <property type="entry name" value="HRDC"/>
    <property type="match status" value="1"/>
</dbReference>
<dbReference type="AGR" id="MGI:1328362"/>
<name>E9PZ97_MOUSE</name>
<keyword evidence="5" id="KW-0479">Metal-binding</keyword>
<dbReference type="FunFam" id="3.40.50.300:FF:000340">
    <property type="entry name" value="Bloom syndrome, RecQ helicase"/>
    <property type="match status" value="1"/>
</dbReference>
<dbReference type="InterPro" id="IPR044876">
    <property type="entry name" value="HRDC_dom_sf"/>
</dbReference>
<protein>
    <recommendedName>
        <fullName evidence="19">RecQ-like DNA helicase BLM</fullName>
        <ecNumber evidence="17">5.6.2.4</ecNumber>
    </recommendedName>
    <alternativeName>
        <fullName evidence="18">DNA 3'-5' helicase BLM</fullName>
    </alternativeName>
</protein>
<evidence type="ECO:0000256" key="15">
    <source>
        <dbReference type="ARBA" id="ARBA00023242"/>
    </source>
</evidence>
<dbReference type="MGI" id="MGI:1328362">
    <property type="gene designation" value="Blm"/>
</dbReference>
<dbReference type="GO" id="GO:0043138">
    <property type="term" value="F:3'-5' DNA helicase activity"/>
    <property type="evidence" value="ECO:0007669"/>
    <property type="project" value="UniProtKB-EC"/>
</dbReference>
<dbReference type="Pfam" id="PF16204">
    <property type="entry name" value="BDHCT_assoc"/>
    <property type="match status" value="1"/>
</dbReference>
<feature type="compositionally biased region" description="Acidic residues" evidence="20">
    <location>
        <begin position="1312"/>
        <end position="1321"/>
    </location>
</feature>
<dbReference type="InterPro" id="IPR032284">
    <property type="entry name" value="RecQ_Zn-bd"/>
</dbReference>
<feature type="domain" description="HRDC" evidence="21">
    <location>
        <begin position="1220"/>
        <end position="1300"/>
    </location>
</feature>
<dbReference type="NCBIfam" id="TIGR00614">
    <property type="entry name" value="recQ_fam"/>
    <property type="match status" value="1"/>
</dbReference>
<dbReference type="GO" id="GO:0051782">
    <property type="term" value="P:negative regulation of cell division"/>
    <property type="evidence" value="ECO:0007669"/>
    <property type="project" value="Ensembl"/>
</dbReference>
<dbReference type="GO" id="GO:0061820">
    <property type="term" value="P:telomeric D-loop disassembly"/>
    <property type="evidence" value="ECO:0007669"/>
    <property type="project" value="Ensembl"/>
</dbReference>
<dbReference type="PANTHER" id="PTHR13710:SF153">
    <property type="entry name" value="RECQ-LIKE DNA HELICASE BLM"/>
    <property type="match status" value="1"/>
</dbReference>
<dbReference type="GO" id="GO:0032392">
    <property type="term" value="P:DNA geometric change"/>
    <property type="evidence" value="ECO:0007669"/>
    <property type="project" value="Ensembl"/>
</dbReference>
<feature type="compositionally biased region" description="Basic residues" evidence="20">
    <location>
        <begin position="1335"/>
        <end position="1352"/>
    </location>
</feature>
<dbReference type="GO" id="GO:1990814">
    <property type="term" value="F:DNA/DNA annealing activity"/>
    <property type="evidence" value="ECO:0007669"/>
    <property type="project" value="Ensembl"/>
</dbReference>
<dbReference type="PANTHER" id="PTHR13710">
    <property type="entry name" value="DNA HELICASE RECQ FAMILY MEMBER"/>
    <property type="match status" value="1"/>
</dbReference>
<dbReference type="GO" id="GO:0000400">
    <property type="term" value="F:four-way junction DNA binding"/>
    <property type="evidence" value="ECO:0007669"/>
    <property type="project" value="Ensembl"/>
</dbReference>
<comment type="similarity">
    <text evidence="3">Belongs to the helicase family. RecQ subfamily.</text>
</comment>
<evidence type="ECO:0000256" key="9">
    <source>
        <dbReference type="ARBA" id="ARBA00022806"/>
    </source>
</evidence>
<dbReference type="GO" id="GO:0061749">
    <property type="term" value="F:forked DNA-dependent helicase activity"/>
    <property type="evidence" value="ECO:0007669"/>
    <property type="project" value="Ensembl"/>
</dbReference>
<reference evidence="24 26" key="3">
    <citation type="journal article" date="2011" name="PLoS Biol.">
        <title>Modernizing reference genome assemblies.</title>
        <authorList>
            <person name="Church D.M."/>
            <person name="Schneider V.A."/>
            <person name="Graves T."/>
            <person name="Auger K."/>
            <person name="Cunningham F."/>
            <person name="Bouk N."/>
            <person name="Chen H.C."/>
            <person name="Agarwala R."/>
            <person name="McLaren W.M."/>
            <person name="Ritchie G.R."/>
            <person name="Albracht D."/>
            <person name="Kremitzki M."/>
            <person name="Rock S."/>
            <person name="Kotkiewicz H."/>
            <person name="Kremitzki C."/>
            <person name="Wollam A."/>
            <person name="Trani L."/>
            <person name="Fulton L."/>
            <person name="Fulton R."/>
            <person name="Matthews L."/>
            <person name="Whitehead S."/>
            <person name="Chow W."/>
            <person name="Torrance J."/>
            <person name="Dunn M."/>
            <person name="Harden G."/>
            <person name="Threadgold G."/>
            <person name="Wood J."/>
            <person name="Collins J."/>
            <person name="Heath P."/>
            <person name="Griffiths G."/>
            <person name="Pelan S."/>
            <person name="Grafham D."/>
            <person name="Eichler E.E."/>
            <person name="Weinstock G."/>
            <person name="Mardis E.R."/>
            <person name="Wilson R.K."/>
            <person name="Howe K."/>
            <person name="Flicek P."/>
            <person name="Hubbard T."/>
        </authorList>
    </citation>
    <scope>NUCLEOTIDE SEQUENCE [LARGE SCALE GENOMIC DNA]</scope>
    <source>
        <strain evidence="24 26">C57BL/6J</strain>
    </source>
</reference>
<dbReference type="DNASU" id="12144"/>
<dbReference type="SMART" id="SM00956">
    <property type="entry name" value="RQC"/>
    <property type="match status" value="1"/>
</dbReference>
<dbReference type="SMR" id="E9PZ97"/>
<dbReference type="GO" id="GO:0031422">
    <property type="term" value="C:RecQ family helicase-topoisomerase III complex"/>
    <property type="evidence" value="ECO:0007669"/>
    <property type="project" value="Ensembl"/>
</dbReference>
<dbReference type="GO" id="GO:0002039">
    <property type="term" value="F:p53 binding"/>
    <property type="evidence" value="ECO:0007669"/>
    <property type="project" value="Ensembl"/>
</dbReference>
<keyword evidence="12" id="KW-0238">DNA-binding</keyword>
<dbReference type="GO" id="GO:0042803">
    <property type="term" value="F:protein homodimerization activity"/>
    <property type="evidence" value="ECO:0007669"/>
    <property type="project" value="Ensembl"/>
</dbReference>
<evidence type="ECO:0000313" key="24">
    <source>
        <dbReference type="Ensembl" id="ENSMUSP00000127995.2"/>
    </source>
</evidence>
<dbReference type="SUPFAM" id="SSF52540">
    <property type="entry name" value="P-loop containing nucleoside triphosphate hydrolases"/>
    <property type="match status" value="2"/>
</dbReference>
<dbReference type="Gene3D" id="3.40.50.300">
    <property type="entry name" value="P-loop containing nucleotide triphosphate hydrolases"/>
    <property type="match status" value="2"/>
</dbReference>
<dbReference type="GO" id="GO:0000724">
    <property type="term" value="P:double-strand break repair via homologous recombination"/>
    <property type="evidence" value="ECO:0007669"/>
    <property type="project" value="Ensembl"/>
</dbReference>
<evidence type="ECO:0000256" key="7">
    <source>
        <dbReference type="ARBA" id="ARBA00022763"/>
    </source>
</evidence>
<dbReference type="InterPro" id="IPR012532">
    <property type="entry name" value="BDHCT"/>
</dbReference>
<evidence type="ECO:0000256" key="19">
    <source>
        <dbReference type="ARBA" id="ARBA00073450"/>
    </source>
</evidence>
<dbReference type="BioGRID-ORCS" id="12144">
    <property type="hits" value="8 hits in 116 CRISPR screens"/>
</dbReference>
<feature type="region of interest" description="Disordered" evidence="20">
    <location>
        <begin position="252"/>
        <end position="284"/>
    </location>
</feature>
<evidence type="ECO:0007829" key="28">
    <source>
        <dbReference type="ProteomicsDB" id="E9PZ97"/>
    </source>
</evidence>
<keyword evidence="9" id="KW-0347">Helicase</keyword>
<dbReference type="UCSC" id="uc009iaw.2">
    <property type="organism name" value="mouse"/>
</dbReference>
<feature type="compositionally biased region" description="Low complexity" evidence="20">
    <location>
        <begin position="1360"/>
        <end position="1374"/>
    </location>
</feature>
<dbReference type="EC" id="5.6.2.4" evidence="17"/>
<dbReference type="InterPro" id="IPR002464">
    <property type="entry name" value="DNA/RNA_helicase_DEAH_CS"/>
</dbReference>
<dbReference type="GO" id="GO:0071479">
    <property type="term" value="P:cellular response to ionizing radiation"/>
    <property type="evidence" value="ECO:0007669"/>
    <property type="project" value="Ensembl"/>
</dbReference>
<evidence type="ECO:0000256" key="1">
    <source>
        <dbReference type="ARBA" id="ARBA00001947"/>
    </source>
</evidence>
<evidence type="ECO:0000259" key="22">
    <source>
        <dbReference type="PROSITE" id="PS51192"/>
    </source>
</evidence>
<dbReference type="GO" id="GO:0005524">
    <property type="term" value="F:ATP binding"/>
    <property type="evidence" value="ECO:0007669"/>
    <property type="project" value="UniProtKB-KW"/>
</dbReference>
<keyword evidence="27 28" id="KW-1267">Proteomics identification</keyword>
<keyword evidence="13" id="KW-0234">DNA repair</keyword>
<evidence type="ECO:0000256" key="10">
    <source>
        <dbReference type="ARBA" id="ARBA00022833"/>
    </source>
</evidence>
<dbReference type="InterPro" id="IPR001650">
    <property type="entry name" value="Helicase_C-like"/>
</dbReference>
<dbReference type="GO" id="GO:0005730">
    <property type="term" value="C:nucleolus"/>
    <property type="evidence" value="ECO:0007669"/>
    <property type="project" value="Ensembl"/>
</dbReference>
<dbReference type="FunFam" id="1.10.10.10:FF:000310">
    <property type="entry name" value="Bloom syndrome RecQ-like helicase"/>
    <property type="match status" value="1"/>
</dbReference>
<evidence type="ECO:0000256" key="2">
    <source>
        <dbReference type="ARBA" id="ARBA00004123"/>
    </source>
</evidence>
<dbReference type="GeneID" id="12144"/>
<dbReference type="Pfam" id="PF09382">
    <property type="entry name" value="RQC"/>
    <property type="match status" value="1"/>
</dbReference>
<dbReference type="SMART" id="SM00341">
    <property type="entry name" value="HRDC"/>
    <property type="match status" value="1"/>
</dbReference>
<dbReference type="GeneTree" id="ENSGT00940000156800"/>
<dbReference type="PROSITE" id="PS51194">
    <property type="entry name" value="HELICASE_CTER"/>
    <property type="match status" value="1"/>
</dbReference>
<dbReference type="GO" id="GO:0051260">
    <property type="term" value="P:protein homooligomerization"/>
    <property type="evidence" value="ECO:0007669"/>
    <property type="project" value="Ensembl"/>
</dbReference>
<dbReference type="Pfam" id="PF00271">
    <property type="entry name" value="Helicase_C"/>
    <property type="match status" value="1"/>
</dbReference>
<dbReference type="Bgee" id="ENSMUSG00000030528">
    <property type="expression patterns" value="Expressed in embryonic post-anal tail and 166 other cell types or tissues"/>
</dbReference>
<dbReference type="GO" id="GO:0007095">
    <property type="term" value="P:mitotic G2 DNA damage checkpoint signaling"/>
    <property type="evidence" value="ECO:0007669"/>
    <property type="project" value="Ensembl"/>
</dbReference>
<comment type="catalytic activity">
    <reaction evidence="16">
        <text>Couples ATP hydrolysis with the unwinding of duplex DNA by translocating in the 3'-5' direction.</text>
        <dbReference type="EC" id="5.6.2.4"/>
    </reaction>
</comment>
<dbReference type="Pfam" id="PF00570">
    <property type="entry name" value="HRDC"/>
    <property type="match status" value="1"/>
</dbReference>
<comment type="cofactor">
    <cofactor evidence="1">
        <name>Zn(2+)</name>
        <dbReference type="ChEBI" id="CHEBI:29105"/>
    </cofactor>
</comment>
<reference evidence="24 26" key="1">
    <citation type="journal article" date="2009" name="PLoS Biol.">
        <title>Lineage-specific biology revealed by a finished genome assembly of the mouse.</title>
        <authorList>
            <consortium name="Mouse Genome Sequencing Consortium"/>
            <person name="Church D.M."/>
            <person name="Goodstadt L."/>
            <person name="Hillier L.W."/>
            <person name="Zody M.C."/>
            <person name="Goldstein S."/>
            <person name="She X."/>
            <person name="Bult C.J."/>
            <person name="Agarwala R."/>
            <person name="Cherry J.L."/>
            <person name="DiCuccio M."/>
            <person name="Hlavina W."/>
            <person name="Kapustin Y."/>
            <person name="Meric P."/>
            <person name="Maglott D."/>
            <person name="Birtle Z."/>
            <person name="Marques A.C."/>
            <person name="Graves T."/>
            <person name="Zhou S."/>
            <person name="Teague B."/>
            <person name="Potamousis K."/>
            <person name="Churas C."/>
            <person name="Place M."/>
            <person name="Herschleb J."/>
            <person name="Runnheim R."/>
            <person name="Forrest D."/>
            <person name="Amos-Landgraf J."/>
            <person name="Schwartz D.C."/>
            <person name="Cheng Z."/>
            <person name="Lindblad-Toh K."/>
            <person name="Eichler E.E."/>
            <person name="Ponting C.P."/>
        </authorList>
    </citation>
    <scope>NUCLEOTIDE SEQUENCE [LARGE SCALE GENOMIC DNA]</scope>
    <source>
        <strain evidence="24 26">C57BL/6J</strain>
    </source>
</reference>
<keyword evidence="4" id="KW-0235">DNA replication</keyword>
<dbReference type="SUPFAM" id="SSF46785">
    <property type="entry name" value="Winged helix' DNA-binding domain"/>
    <property type="match status" value="1"/>
</dbReference>
<organism evidence="24 26">
    <name type="scientific">Mus musculus</name>
    <name type="common">Mouse</name>
    <dbReference type="NCBI Taxonomy" id="10090"/>
    <lineage>
        <taxon>Eukaryota</taxon>
        <taxon>Metazoa</taxon>
        <taxon>Chordata</taxon>
        <taxon>Craniata</taxon>
        <taxon>Vertebrata</taxon>
        <taxon>Euteleostomi</taxon>
        <taxon>Mammalia</taxon>
        <taxon>Eutheria</taxon>
        <taxon>Euarchontoglires</taxon>
        <taxon>Glires</taxon>
        <taxon>Rodentia</taxon>
        <taxon>Myomorpha</taxon>
        <taxon>Muroidea</taxon>
        <taxon>Muridae</taxon>
        <taxon>Murinae</taxon>
        <taxon>Mus</taxon>
        <taxon>Mus</taxon>
    </lineage>
</organism>
<dbReference type="PROSITE" id="PS51192">
    <property type="entry name" value="HELICASE_ATP_BIND_1"/>
    <property type="match status" value="1"/>
</dbReference>
<evidence type="ECO:0000256" key="17">
    <source>
        <dbReference type="ARBA" id="ARBA00034808"/>
    </source>
</evidence>
<dbReference type="GO" id="GO:0016818">
    <property type="term" value="F:hydrolase activity, acting on acid anhydrides, in phosphorus-containing anhydrides"/>
    <property type="evidence" value="ECO:0007669"/>
    <property type="project" value="InterPro"/>
</dbReference>
<evidence type="ECO:0000256" key="13">
    <source>
        <dbReference type="ARBA" id="ARBA00023204"/>
    </source>
</evidence>
<dbReference type="InterPro" id="IPR036388">
    <property type="entry name" value="WH-like_DNA-bd_sf"/>
</dbReference>
<evidence type="ECO:0000313" key="26">
    <source>
        <dbReference type="Proteomes" id="UP000000589"/>
    </source>
</evidence>
<evidence type="ECO:0000313" key="25">
    <source>
        <dbReference type="MGI" id="MGI:1328362"/>
    </source>
</evidence>
<evidence type="ECO:0000256" key="5">
    <source>
        <dbReference type="ARBA" id="ARBA00022723"/>
    </source>
</evidence>
<feature type="compositionally biased region" description="Low complexity" evidence="20">
    <location>
        <begin position="1381"/>
        <end position="1395"/>
    </location>
</feature>
<keyword evidence="8" id="KW-0378">Hydrolase</keyword>
<dbReference type="FunFam" id="1.10.150.80:FF:000003">
    <property type="entry name" value="Bloom syndrome RecQ-like helicase"/>
    <property type="match status" value="1"/>
</dbReference>
<dbReference type="OrthoDB" id="10261556at2759"/>
<evidence type="ECO:0000256" key="12">
    <source>
        <dbReference type="ARBA" id="ARBA00023125"/>
    </source>
</evidence>